<comment type="caution">
    <text evidence="3">The sequence shown here is derived from an EMBL/GenBank/DDBJ whole genome shotgun (WGS) entry which is preliminary data.</text>
</comment>
<evidence type="ECO:0000313" key="4">
    <source>
        <dbReference type="Proteomes" id="UP000775872"/>
    </source>
</evidence>
<evidence type="ECO:0000259" key="2">
    <source>
        <dbReference type="Pfam" id="PF01966"/>
    </source>
</evidence>
<dbReference type="SUPFAM" id="SSF109604">
    <property type="entry name" value="HD-domain/PDEase-like"/>
    <property type="match status" value="1"/>
</dbReference>
<proteinExistence type="predicted"/>
<dbReference type="AlphaFoldDB" id="A0A9N9ZMK5"/>
<gene>
    <name evidence="3" type="ORF">CSOL1703_00008787</name>
</gene>
<protein>
    <recommendedName>
        <fullName evidence="2">HD domain-containing protein</fullName>
    </recommendedName>
</protein>
<dbReference type="OrthoDB" id="2378324at2759"/>
<organism evidence="3 4">
    <name type="scientific">Clonostachys solani</name>
    <dbReference type="NCBI Taxonomy" id="160281"/>
    <lineage>
        <taxon>Eukaryota</taxon>
        <taxon>Fungi</taxon>
        <taxon>Dikarya</taxon>
        <taxon>Ascomycota</taxon>
        <taxon>Pezizomycotina</taxon>
        <taxon>Sordariomycetes</taxon>
        <taxon>Hypocreomycetidae</taxon>
        <taxon>Hypocreales</taxon>
        <taxon>Bionectriaceae</taxon>
        <taxon>Clonostachys</taxon>
    </lineage>
</organism>
<dbReference type="InterPro" id="IPR003607">
    <property type="entry name" value="HD/PDEase_dom"/>
</dbReference>
<evidence type="ECO:0000313" key="3">
    <source>
        <dbReference type="EMBL" id="CAH0058308.1"/>
    </source>
</evidence>
<dbReference type="InterPro" id="IPR006674">
    <property type="entry name" value="HD_domain"/>
</dbReference>
<name>A0A9N9ZMK5_9HYPO</name>
<feature type="domain" description="HD" evidence="2">
    <location>
        <begin position="66"/>
        <end position="163"/>
    </location>
</feature>
<accession>A0A9N9ZMK5</accession>
<reference evidence="3 4" key="2">
    <citation type="submission" date="2021-10" db="EMBL/GenBank/DDBJ databases">
        <authorList>
            <person name="Piombo E."/>
        </authorList>
    </citation>
    <scope>NUCLEOTIDE SEQUENCE [LARGE SCALE GENOMIC DNA]</scope>
</reference>
<keyword evidence="4" id="KW-1185">Reference proteome</keyword>
<evidence type="ECO:0000256" key="1">
    <source>
        <dbReference type="SAM" id="SignalP"/>
    </source>
</evidence>
<keyword evidence="1" id="KW-0732">Signal</keyword>
<dbReference type="Pfam" id="PF01966">
    <property type="entry name" value="HD"/>
    <property type="match status" value="1"/>
</dbReference>
<dbReference type="Gene3D" id="1.10.3210.10">
    <property type="entry name" value="Hypothetical protein af1432"/>
    <property type="match status" value="1"/>
</dbReference>
<feature type="chain" id="PRO_5040447386" description="HD domain-containing protein" evidence="1">
    <location>
        <begin position="22"/>
        <end position="255"/>
    </location>
</feature>
<dbReference type="Proteomes" id="UP000775872">
    <property type="component" value="Unassembled WGS sequence"/>
</dbReference>
<sequence length="255" mass="28706">MLPNIVKSLLLLALQFQPTIQAPVEPNGIAPRGALPVRTIAGVTVVDTQIVRDAHEFARRHTSDWVYKHVMRTWLYGALIINSNATLKRSVDLEVHAVAVLLHDLGWDQTPNSTLISTDKRFEVDGAIAAREFIRSNKYGKKWEEIRVQRVWDAIALHTQPGLYQYKEVDVKITGTGIIADFLGSSNSIPQPEYDAIVKEFPSADLIPGTNETIIWLCQTKPNSTVDTWQQVWGEHYVENYSTKGLSIWDMLSGQ</sequence>
<feature type="signal peptide" evidence="1">
    <location>
        <begin position="1"/>
        <end position="21"/>
    </location>
</feature>
<dbReference type="PANTHER" id="PTHR35569">
    <property type="entry name" value="CYANAMIDE HYDRATASE DDI2-RELATED"/>
    <property type="match status" value="1"/>
</dbReference>
<dbReference type="PANTHER" id="PTHR35569:SF1">
    <property type="entry name" value="CYANAMIDE HYDRATASE DDI2-RELATED"/>
    <property type="match status" value="1"/>
</dbReference>
<reference evidence="4" key="1">
    <citation type="submission" date="2019-06" db="EMBL/GenBank/DDBJ databases">
        <authorList>
            <person name="Broberg M."/>
        </authorList>
    </citation>
    <scope>NUCLEOTIDE SEQUENCE [LARGE SCALE GENOMIC DNA]</scope>
</reference>
<dbReference type="EMBL" id="CABFOC020000082">
    <property type="protein sequence ID" value="CAH0058308.1"/>
    <property type="molecule type" value="Genomic_DNA"/>
</dbReference>
<dbReference type="CDD" id="cd00077">
    <property type="entry name" value="HDc"/>
    <property type="match status" value="1"/>
</dbReference>